<name>A0A6D2KQK4_9BRAS</name>
<feature type="compositionally biased region" description="Basic and acidic residues" evidence="1">
    <location>
        <begin position="57"/>
        <end position="69"/>
    </location>
</feature>
<dbReference type="Proteomes" id="UP000467841">
    <property type="component" value="Unassembled WGS sequence"/>
</dbReference>
<sequence>MDGNVRRLPPWMIAGGSSGVTATSNPADDQSVDVNSNHEADDAPITKREKRPRKTIKPKERDDSDEPKKVGIKRKGRERARIKIDEEGSKPSIGDVKNPEIIQSVTGPKDYNLTVDDLLIFAEEHVKGGEDQTRTERESSSIDKSMLVVDESSNTRLSQGETEEPNGTRDSTADDMLSLLLGPFFKSKN</sequence>
<evidence type="ECO:0000313" key="2">
    <source>
        <dbReference type="EMBL" id="CAA7051304.1"/>
    </source>
</evidence>
<evidence type="ECO:0000313" key="3">
    <source>
        <dbReference type="Proteomes" id="UP000467841"/>
    </source>
</evidence>
<accession>A0A6D2KQK4</accession>
<proteinExistence type="predicted"/>
<organism evidence="2 3">
    <name type="scientific">Microthlaspi erraticum</name>
    <dbReference type="NCBI Taxonomy" id="1685480"/>
    <lineage>
        <taxon>Eukaryota</taxon>
        <taxon>Viridiplantae</taxon>
        <taxon>Streptophyta</taxon>
        <taxon>Embryophyta</taxon>
        <taxon>Tracheophyta</taxon>
        <taxon>Spermatophyta</taxon>
        <taxon>Magnoliopsida</taxon>
        <taxon>eudicotyledons</taxon>
        <taxon>Gunneridae</taxon>
        <taxon>Pentapetalae</taxon>
        <taxon>rosids</taxon>
        <taxon>malvids</taxon>
        <taxon>Brassicales</taxon>
        <taxon>Brassicaceae</taxon>
        <taxon>Coluteocarpeae</taxon>
        <taxon>Microthlaspi</taxon>
    </lineage>
</organism>
<feature type="region of interest" description="Disordered" evidence="1">
    <location>
        <begin position="128"/>
        <end position="175"/>
    </location>
</feature>
<protein>
    <submittedName>
        <fullName evidence="2">Uncharacterized protein</fullName>
    </submittedName>
</protein>
<dbReference type="PANTHER" id="PTHR36756">
    <property type="entry name" value="EXPRESSED PROTEIN"/>
    <property type="match status" value="1"/>
</dbReference>
<comment type="caution">
    <text evidence="2">The sequence shown here is derived from an EMBL/GenBank/DDBJ whole genome shotgun (WGS) entry which is preliminary data.</text>
</comment>
<keyword evidence="3" id="KW-1185">Reference proteome</keyword>
<dbReference type="PANTHER" id="PTHR36756:SF1">
    <property type="entry name" value="EXPRESSED PROTEIN"/>
    <property type="match status" value="1"/>
</dbReference>
<reference evidence="2" key="1">
    <citation type="submission" date="2020-01" db="EMBL/GenBank/DDBJ databases">
        <authorList>
            <person name="Mishra B."/>
        </authorList>
    </citation>
    <scope>NUCLEOTIDE SEQUENCE [LARGE SCALE GENOMIC DNA]</scope>
</reference>
<dbReference type="EMBL" id="CACVBM020001473">
    <property type="protein sequence ID" value="CAA7051304.1"/>
    <property type="molecule type" value="Genomic_DNA"/>
</dbReference>
<gene>
    <name evidence="2" type="ORF">MERR_LOCUS38539</name>
</gene>
<feature type="compositionally biased region" description="Polar residues" evidence="1">
    <location>
        <begin position="151"/>
        <end position="160"/>
    </location>
</feature>
<feature type="compositionally biased region" description="Basic and acidic residues" evidence="1">
    <location>
        <begin position="79"/>
        <end position="89"/>
    </location>
</feature>
<dbReference type="OrthoDB" id="1938010at2759"/>
<feature type="compositionally biased region" description="Basic and acidic residues" evidence="1">
    <location>
        <begin position="36"/>
        <end position="47"/>
    </location>
</feature>
<feature type="region of interest" description="Disordered" evidence="1">
    <location>
        <begin position="1"/>
        <end position="101"/>
    </location>
</feature>
<feature type="compositionally biased region" description="Basic and acidic residues" evidence="1">
    <location>
        <begin position="128"/>
        <end position="141"/>
    </location>
</feature>
<dbReference type="AlphaFoldDB" id="A0A6D2KQK4"/>
<evidence type="ECO:0000256" key="1">
    <source>
        <dbReference type="SAM" id="MobiDB-lite"/>
    </source>
</evidence>
<feature type="compositionally biased region" description="Polar residues" evidence="1">
    <location>
        <begin position="19"/>
        <end position="35"/>
    </location>
</feature>